<reference evidence="1" key="2">
    <citation type="journal article" date="2015" name="Data Brief">
        <title>Shoot transcriptome of the giant reed, Arundo donax.</title>
        <authorList>
            <person name="Barrero R.A."/>
            <person name="Guerrero F.D."/>
            <person name="Moolhuijzen P."/>
            <person name="Goolsby J.A."/>
            <person name="Tidwell J."/>
            <person name="Bellgard S.E."/>
            <person name="Bellgard M.I."/>
        </authorList>
    </citation>
    <scope>NUCLEOTIDE SEQUENCE</scope>
    <source>
        <tissue evidence="1">Shoot tissue taken approximately 20 cm above the soil surface</tissue>
    </source>
</reference>
<reference evidence="1" key="1">
    <citation type="submission" date="2014-09" db="EMBL/GenBank/DDBJ databases">
        <authorList>
            <person name="Magalhaes I.L.F."/>
            <person name="Oliveira U."/>
            <person name="Santos F.R."/>
            <person name="Vidigal T.H.D.A."/>
            <person name="Brescovit A.D."/>
            <person name="Santos A.J."/>
        </authorList>
    </citation>
    <scope>NUCLEOTIDE SEQUENCE</scope>
    <source>
        <tissue evidence="1">Shoot tissue taken approximately 20 cm above the soil surface</tissue>
    </source>
</reference>
<evidence type="ECO:0000313" key="1">
    <source>
        <dbReference type="EMBL" id="JAD37924.1"/>
    </source>
</evidence>
<name>A0A0A8ZEU8_ARUDO</name>
<accession>A0A0A8ZEU8</accession>
<dbReference type="EMBL" id="GBRH01259971">
    <property type="protein sequence ID" value="JAD37924.1"/>
    <property type="molecule type" value="Transcribed_RNA"/>
</dbReference>
<organism evidence="1">
    <name type="scientific">Arundo donax</name>
    <name type="common">Giant reed</name>
    <name type="synonym">Donax arundinaceus</name>
    <dbReference type="NCBI Taxonomy" id="35708"/>
    <lineage>
        <taxon>Eukaryota</taxon>
        <taxon>Viridiplantae</taxon>
        <taxon>Streptophyta</taxon>
        <taxon>Embryophyta</taxon>
        <taxon>Tracheophyta</taxon>
        <taxon>Spermatophyta</taxon>
        <taxon>Magnoliopsida</taxon>
        <taxon>Liliopsida</taxon>
        <taxon>Poales</taxon>
        <taxon>Poaceae</taxon>
        <taxon>PACMAD clade</taxon>
        <taxon>Arundinoideae</taxon>
        <taxon>Arundineae</taxon>
        <taxon>Arundo</taxon>
    </lineage>
</organism>
<proteinExistence type="predicted"/>
<protein>
    <submittedName>
        <fullName evidence="1">ACA9</fullName>
    </submittedName>
</protein>
<sequence length="9" mass="1028">MLLVVLDIL</sequence>